<keyword evidence="2" id="KW-1185">Reference proteome</keyword>
<evidence type="ECO:0000313" key="2">
    <source>
        <dbReference type="Proteomes" id="UP001182556"/>
    </source>
</evidence>
<reference evidence="1" key="1">
    <citation type="submission" date="2023-02" db="EMBL/GenBank/DDBJ databases">
        <title>Identification and recombinant expression of a fungal hydrolase from Papiliotrema laurentii that hydrolyzes apple cutin and clears colloidal polyester polyurethane.</title>
        <authorList>
            <consortium name="DOE Joint Genome Institute"/>
            <person name="Roman V.A."/>
            <person name="Bojanowski C."/>
            <person name="Crable B.R."/>
            <person name="Wagner D.N."/>
            <person name="Hung C.S."/>
            <person name="Nadeau L.J."/>
            <person name="Schratz L."/>
            <person name="Haridas S."/>
            <person name="Pangilinan J."/>
            <person name="Lipzen A."/>
            <person name="Na H."/>
            <person name="Yan M."/>
            <person name="Ng V."/>
            <person name="Grigoriev I.V."/>
            <person name="Spatafora J.W."/>
            <person name="Barlow D."/>
            <person name="Biffinger J."/>
            <person name="Kelley-Loughnane N."/>
            <person name="Varaljay V.A."/>
            <person name="Crookes-Goodson W.J."/>
        </authorList>
    </citation>
    <scope>NUCLEOTIDE SEQUENCE</scope>
    <source>
        <strain evidence="1">5307AH</strain>
    </source>
</reference>
<proteinExistence type="predicted"/>
<dbReference type="EMBL" id="JAODAN010000008">
    <property type="protein sequence ID" value="KAK1922389.1"/>
    <property type="molecule type" value="Genomic_DNA"/>
</dbReference>
<comment type="caution">
    <text evidence="1">The sequence shown here is derived from an EMBL/GenBank/DDBJ whole genome shotgun (WGS) entry which is preliminary data.</text>
</comment>
<accession>A0AAD9CX66</accession>
<protein>
    <submittedName>
        <fullName evidence="1">Uncharacterized protein</fullName>
    </submittedName>
</protein>
<dbReference type="AlphaFoldDB" id="A0AAD9CX66"/>
<sequence>MPLRRDTPANGSIRRGLDSLYPFQDDIARTTVTSIASTTKDGLALESSDLHLPEPSSKSHSTPPSFWPVSLLLNPVLFALDAFIVTVSVPQIFSTFGAPNKIECLNTPFFVPCAETSTASS</sequence>
<organism evidence="1 2">
    <name type="scientific">Papiliotrema laurentii</name>
    <name type="common">Cryptococcus laurentii</name>
    <dbReference type="NCBI Taxonomy" id="5418"/>
    <lineage>
        <taxon>Eukaryota</taxon>
        <taxon>Fungi</taxon>
        <taxon>Dikarya</taxon>
        <taxon>Basidiomycota</taxon>
        <taxon>Agaricomycotina</taxon>
        <taxon>Tremellomycetes</taxon>
        <taxon>Tremellales</taxon>
        <taxon>Rhynchogastremaceae</taxon>
        <taxon>Papiliotrema</taxon>
    </lineage>
</organism>
<gene>
    <name evidence="1" type="ORF">DB88DRAFT_511917</name>
</gene>
<dbReference type="Proteomes" id="UP001182556">
    <property type="component" value="Unassembled WGS sequence"/>
</dbReference>
<name>A0AAD9CX66_PAPLA</name>
<evidence type="ECO:0000313" key="1">
    <source>
        <dbReference type="EMBL" id="KAK1922389.1"/>
    </source>
</evidence>